<evidence type="ECO:0000313" key="3">
    <source>
        <dbReference type="Proteomes" id="UP001271007"/>
    </source>
</evidence>
<organism evidence="2 3">
    <name type="scientific">Extremus antarcticus</name>
    <dbReference type="NCBI Taxonomy" id="702011"/>
    <lineage>
        <taxon>Eukaryota</taxon>
        <taxon>Fungi</taxon>
        <taxon>Dikarya</taxon>
        <taxon>Ascomycota</taxon>
        <taxon>Pezizomycotina</taxon>
        <taxon>Dothideomycetes</taxon>
        <taxon>Dothideomycetidae</taxon>
        <taxon>Mycosphaerellales</taxon>
        <taxon>Extremaceae</taxon>
        <taxon>Extremus</taxon>
    </lineage>
</organism>
<sequence>MALSRPTTSGGRPGYLDNLYSSRQPHHKNPSLSSTASTTSFNSASSPSEPRAVQLIPRPLSPAVEEEQTDDHASVRSLRLTLSPRNKLRSMLNRRTYPQVKETTVEYQSDGSTTEHNHHRPASRRPSLPRLQTAFSAPPQKTHRRQSKPLPAPPQPQSEELSCKRCYYFHARNCNGYVLGGSHGDACEGCAQSGFFGAP</sequence>
<feature type="compositionally biased region" description="Polar residues" evidence="1">
    <location>
        <begin position="101"/>
        <end position="114"/>
    </location>
</feature>
<feature type="region of interest" description="Disordered" evidence="1">
    <location>
        <begin position="1"/>
        <end position="158"/>
    </location>
</feature>
<proteinExistence type="predicted"/>
<evidence type="ECO:0000313" key="2">
    <source>
        <dbReference type="EMBL" id="KAK3051793.1"/>
    </source>
</evidence>
<feature type="compositionally biased region" description="Polar residues" evidence="1">
    <location>
        <begin position="1"/>
        <end position="10"/>
    </location>
</feature>
<feature type="compositionally biased region" description="Low complexity" evidence="1">
    <location>
        <begin position="30"/>
        <end position="48"/>
    </location>
</feature>
<dbReference type="Proteomes" id="UP001271007">
    <property type="component" value="Unassembled WGS sequence"/>
</dbReference>
<reference evidence="2" key="1">
    <citation type="submission" date="2023-04" db="EMBL/GenBank/DDBJ databases">
        <title>Black Yeasts Isolated from many extreme environments.</title>
        <authorList>
            <person name="Coleine C."/>
            <person name="Stajich J.E."/>
            <person name="Selbmann L."/>
        </authorList>
    </citation>
    <scope>NUCLEOTIDE SEQUENCE</scope>
    <source>
        <strain evidence="2">CCFEE 5312</strain>
    </source>
</reference>
<dbReference type="AlphaFoldDB" id="A0AAJ0DDF7"/>
<protein>
    <submittedName>
        <fullName evidence="2">Uncharacterized protein</fullName>
    </submittedName>
</protein>
<name>A0AAJ0DDF7_9PEZI</name>
<dbReference type="EMBL" id="JAWDJX010000024">
    <property type="protein sequence ID" value="KAK3051793.1"/>
    <property type="molecule type" value="Genomic_DNA"/>
</dbReference>
<accession>A0AAJ0DDF7</accession>
<evidence type="ECO:0000256" key="1">
    <source>
        <dbReference type="SAM" id="MobiDB-lite"/>
    </source>
</evidence>
<comment type="caution">
    <text evidence="2">The sequence shown here is derived from an EMBL/GenBank/DDBJ whole genome shotgun (WGS) entry which is preliminary data.</text>
</comment>
<gene>
    <name evidence="2" type="ORF">LTR09_007093</name>
</gene>
<keyword evidence="3" id="KW-1185">Reference proteome</keyword>